<organism evidence="1 4">
    <name type="scientific">Aspergillus felis</name>
    <dbReference type="NCBI Taxonomy" id="1287682"/>
    <lineage>
        <taxon>Eukaryota</taxon>
        <taxon>Fungi</taxon>
        <taxon>Dikarya</taxon>
        <taxon>Ascomycota</taxon>
        <taxon>Pezizomycotina</taxon>
        <taxon>Eurotiomycetes</taxon>
        <taxon>Eurotiomycetidae</taxon>
        <taxon>Eurotiales</taxon>
        <taxon>Aspergillaceae</taxon>
        <taxon>Aspergillus</taxon>
        <taxon>Aspergillus subgen. Fumigati</taxon>
    </lineage>
</organism>
<keyword evidence="3" id="KW-1185">Reference proteome</keyword>
<reference evidence="1" key="1">
    <citation type="submission" date="2020-06" db="EMBL/GenBank/DDBJ databases">
        <title>Draft genome sequences of strains closely related to Aspergillus parafelis and Aspergillus hiratsukae.</title>
        <authorList>
            <person name="Dos Santos R.A.C."/>
            <person name="Rivero-Menendez O."/>
            <person name="Steenwyk J.L."/>
            <person name="Mead M.E."/>
            <person name="Goldman G.H."/>
            <person name="Alastruey-Izquierdo A."/>
            <person name="Rokas A."/>
        </authorList>
    </citation>
    <scope>NUCLEOTIDE SEQUENCE</scope>
    <source>
        <strain evidence="1">CNM-CM5623</strain>
        <strain evidence="2">CNM-CM7691</strain>
    </source>
</reference>
<dbReference type="EMBL" id="JACBAE010001037">
    <property type="protein sequence ID" value="KAF7173944.1"/>
    <property type="molecule type" value="Genomic_DNA"/>
</dbReference>
<evidence type="ECO:0000313" key="1">
    <source>
        <dbReference type="EMBL" id="KAF7173944.1"/>
    </source>
</evidence>
<name>A0A8H6QK38_9EURO</name>
<dbReference type="AlphaFoldDB" id="A0A8H6QK38"/>
<protein>
    <recommendedName>
        <fullName evidence="5">F-box domain-containing protein</fullName>
    </recommendedName>
</protein>
<dbReference type="EMBL" id="JACBAG010001727">
    <property type="protein sequence ID" value="KAF7183380.1"/>
    <property type="molecule type" value="Genomic_DNA"/>
</dbReference>
<evidence type="ECO:0000313" key="4">
    <source>
        <dbReference type="Proteomes" id="UP000654922"/>
    </source>
</evidence>
<proteinExistence type="predicted"/>
<dbReference type="Proteomes" id="UP000654922">
    <property type="component" value="Unassembled WGS sequence"/>
</dbReference>
<evidence type="ECO:0000313" key="3">
    <source>
        <dbReference type="Proteomes" id="UP000641853"/>
    </source>
</evidence>
<dbReference type="OrthoDB" id="4358152at2759"/>
<gene>
    <name evidence="1" type="ORF">CNMCM5623_006163</name>
    <name evidence="2" type="ORF">CNMCM7691_003579</name>
</gene>
<evidence type="ECO:0008006" key="5">
    <source>
        <dbReference type="Google" id="ProtNLM"/>
    </source>
</evidence>
<accession>A0A8H6QK38</accession>
<sequence length="474" mass="54690">MVNPGSKSKRQLDWIPGSATIEVSSTETEETPAKSVFVSDFLGSKTTDHPRQLVLSYRPIVIMAQRRPLDGLSILPGPVLEMVLMQLDDLASLYSVYRSSPAVFRLLHEDSTARRIFQRIMELSVPEQTQVLIRKFTFLRWNVRPAKDLDDFIEKYIKDDTAFEFPHDIPLSVLCDSLAAAATIRYLAHAGMHEMIARCQQLELMQLQNPKLKYIRNPYRTPALWNSEYFPVPKPPRERYQQADAAPVSTIEEQRAIRAIWQLFLVWELHSFVNGQSPRWNWPPEEVSRLQNIHFEVIWWHALRNEIIEPIRTVNECSCLFPTLQSPGERVRAAKNLVFTAGWKLPCDCSAPSASLIQDIDDIEFSHGAPGYSFVLGRLSTWYTSPCRYVAFRPFRRYGFAIWDLRRMQGLGLLSAPDGTQLPQAPRSDPDEYVRWESILSQEDLEEVEQRRKHFWPGTEIIAVEDPYKLRSGS</sequence>
<dbReference type="Proteomes" id="UP000641853">
    <property type="component" value="Unassembled WGS sequence"/>
</dbReference>
<comment type="caution">
    <text evidence="1">The sequence shown here is derived from an EMBL/GenBank/DDBJ whole genome shotgun (WGS) entry which is preliminary data.</text>
</comment>
<evidence type="ECO:0000313" key="2">
    <source>
        <dbReference type="EMBL" id="KAF7183380.1"/>
    </source>
</evidence>